<dbReference type="GO" id="GO:0071011">
    <property type="term" value="C:precatalytic spliceosome"/>
    <property type="evidence" value="ECO:0007669"/>
    <property type="project" value="TreeGrafter"/>
</dbReference>
<dbReference type="InterPro" id="IPR049401">
    <property type="entry name" value="DZF_dom_N"/>
</dbReference>
<reference evidence="6" key="1">
    <citation type="submission" date="2020-11" db="EMBL/GenBank/DDBJ databases">
        <authorList>
            <person name="Tran Van P."/>
        </authorList>
    </citation>
    <scope>NUCLEOTIDE SEQUENCE</scope>
</reference>
<dbReference type="GO" id="GO:0003727">
    <property type="term" value="F:single-stranded RNA binding"/>
    <property type="evidence" value="ECO:0007669"/>
    <property type="project" value="TreeGrafter"/>
</dbReference>
<dbReference type="PANTHER" id="PTHR45762">
    <property type="entry name" value="ZINC FINGER RNA-BINDING PROTEIN"/>
    <property type="match status" value="1"/>
</dbReference>
<dbReference type="FunFam" id="3.30.160.60:FF:000210">
    <property type="entry name" value="Zinc finger RNA-binding protein 2"/>
    <property type="match status" value="1"/>
</dbReference>
<evidence type="ECO:0000256" key="2">
    <source>
        <dbReference type="ARBA" id="ARBA00022771"/>
    </source>
</evidence>
<dbReference type="InterPro" id="IPR006561">
    <property type="entry name" value="DZF_dom"/>
</dbReference>
<keyword evidence="3" id="KW-0862">Zinc</keyword>
<feature type="compositionally biased region" description="Basic and acidic residues" evidence="4">
    <location>
        <begin position="1079"/>
        <end position="1100"/>
    </location>
</feature>
<feature type="domain" description="DZF" evidence="5">
    <location>
        <begin position="591"/>
        <end position="1070"/>
    </location>
</feature>
<dbReference type="InterPro" id="IPR036236">
    <property type="entry name" value="Znf_C2H2_sf"/>
</dbReference>
<feature type="region of interest" description="Disordered" evidence="4">
    <location>
        <begin position="1055"/>
        <end position="1100"/>
    </location>
</feature>
<dbReference type="Pfam" id="PF07528">
    <property type="entry name" value="DZF_N"/>
    <property type="match status" value="1"/>
</dbReference>
<proteinExistence type="predicted"/>
<dbReference type="InterPro" id="IPR043519">
    <property type="entry name" value="NT_sf"/>
</dbReference>
<dbReference type="SMART" id="SM00355">
    <property type="entry name" value="ZnF_C2H2"/>
    <property type="match status" value="3"/>
</dbReference>
<dbReference type="Pfam" id="PF12171">
    <property type="entry name" value="zf-C2H2_jaz"/>
    <property type="match status" value="1"/>
</dbReference>
<evidence type="ECO:0000256" key="1">
    <source>
        <dbReference type="ARBA" id="ARBA00022723"/>
    </source>
</evidence>
<dbReference type="Pfam" id="PF20965">
    <property type="entry name" value="DZF_C"/>
    <property type="match status" value="1"/>
</dbReference>
<dbReference type="InterPro" id="IPR003604">
    <property type="entry name" value="Matrin/U1-like-C_Znf_C2H2"/>
</dbReference>
<gene>
    <name evidence="6" type="ORF">TMSB3V08_LOCUS160</name>
</gene>
<dbReference type="PROSITE" id="PS00028">
    <property type="entry name" value="ZINC_FINGER_C2H2_1"/>
    <property type="match status" value="1"/>
</dbReference>
<sequence length="1100" mass="119037">MIMWPFYKPDSSIWWNPVEWNPVDESATGAAAYQTGQTGYAVTPTAATAATYTAQRPGTGYEAAYQTAATHTTPGTYAVGAGTAATATTYDYGYGRTAQTAYDSTKTYYQQPAAAAAAAATYSTTDTHYQDVGYPYSAPHAASKPAFSTTSTYPATTRQVTPAATPKATSYSTAYTSQGTQQGASYSTGYTAAAAQTTNTTKATAVAANTTYSGYDAALYSAATMYVAQQAQTGTVTGTTVATPTNTATSKPAGSWQGYKKGPMSNFRMKPKLPPKPMQLHYCDVCKISCAGPQTYREHLEGQKHKKKESALKAGSAPVARGGNALRCELCDVTCTGSDAYAAHIRGAKHQKVVKLHTKLGKPIPSTDPVVLGVTKATTAVSPTSTTSTAKVGGAVKTTTLMAGGVKKTITAAPKINFVAAGSLGTVGVNNDIKLEIKAEPKEDVTMSEQAFADRDVQPVGLDYIEETKNEDGKVVNFNCKLCECKFNDPNAKEMHMKGRRHRLQFKRKVNPELIVDVKPSTRIRKIQEDRLRRIQLRDEYWRRLDEERMIEEEERMWWEERRRYEEEMEYFEWCRRMGRDPRALPPPPPRPFGPPGVPPLMFFPPQPPMRRLDSSDDRHVIARHAEIYPKEDELQAVQRIVSHTEKALKFVSDHLADQATAAAKAAAAKSVAGATKPTPGTVKPPVGVIKPVTVPVKSGQGPVRPPAPTMAKPGAPPIRPQIGAPLVRPGFQGVRPPLAQGVKPVQTPGTRPPGPGAKTPGITPPATPKPVATSTPVPQGKVEPTKVDKSRDVGKKEDGRDGNLFSFQRDKDDSQVPRVLKGVMRVGVLAKGLLLHGDTAVNLVVLCAEKPTRTLLNKVAENLPKQLQIVCPEETYKVHRKVDEAAILVMGVKEPHITVTITLTSPVMREPLLVPQEPVSGDSVSVSQAQVNKDPPDVLDKQKCLDALAALRHAKWFQAMELLVEKVISSSGAPLSPGESLRRVLESLASGILLPGGPGLLDPCEKDPVDAAGNMQPQQREDITASAQHALRLLAFRQIHKVLGMDHLPVSKFRQNRFNPRKRRRDNSSGEGNDSEVGDGKKDKKDTDAEKMETEKVGK</sequence>
<dbReference type="SMART" id="SM00451">
    <property type="entry name" value="ZnF_U1"/>
    <property type="match status" value="3"/>
</dbReference>
<feature type="region of interest" description="Disordered" evidence="4">
    <location>
        <begin position="698"/>
        <end position="811"/>
    </location>
</feature>
<dbReference type="GO" id="GO:0008270">
    <property type="term" value="F:zinc ion binding"/>
    <property type="evidence" value="ECO:0007669"/>
    <property type="project" value="UniProtKB-KW"/>
</dbReference>
<dbReference type="AlphaFoldDB" id="A0A7R9DX74"/>
<feature type="region of interest" description="Disordered" evidence="4">
    <location>
        <begin position="998"/>
        <end position="1021"/>
    </location>
</feature>
<dbReference type="Gene3D" id="3.30.460.10">
    <property type="entry name" value="Beta Polymerase, domain 2"/>
    <property type="match status" value="1"/>
</dbReference>
<dbReference type="SUPFAM" id="SSF57667">
    <property type="entry name" value="beta-beta-alpha zinc fingers"/>
    <property type="match status" value="3"/>
</dbReference>
<dbReference type="InterPro" id="IPR022755">
    <property type="entry name" value="Znf_C2H2_jaz"/>
</dbReference>
<dbReference type="PROSITE" id="PS51703">
    <property type="entry name" value="DZF"/>
    <property type="match status" value="1"/>
</dbReference>
<dbReference type="Pfam" id="PF12874">
    <property type="entry name" value="zf-met"/>
    <property type="match status" value="2"/>
</dbReference>
<evidence type="ECO:0000256" key="4">
    <source>
        <dbReference type="SAM" id="MobiDB-lite"/>
    </source>
</evidence>
<dbReference type="InterPro" id="IPR013087">
    <property type="entry name" value="Znf_C2H2_type"/>
</dbReference>
<protein>
    <recommendedName>
        <fullName evidence="5">DZF domain-containing protein</fullName>
    </recommendedName>
</protein>
<keyword evidence="2" id="KW-0863">Zinc-finger</keyword>
<evidence type="ECO:0000313" key="6">
    <source>
        <dbReference type="EMBL" id="CAD7423166.1"/>
    </source>
</evidence>
<evidence type="ECO:0000256" key="3">
    <source>
        <dbReference type="ARBA" id="ARBA00022833"/>
    </source>
</evidence>
<dbReference type="GO" id="GO:0003725">
    <property type="term" value="F:double-stranded RNA binding"/>
    <property type="evidence" value="ECO:0007669"/>
    <property type="project" value="TreeGrafter"/>
</dbReference>
<evidence type="ECO:0000259" key="5">
    <source>
        <dbReference type="PROSITE" id="PS51703"/>
    </source>
</evidence>
<dbReference type="FunFam" id="3.30.460.10:FF:000010">
    <property type="entry name" value="Zinc finger RNA-binding protein 2"/>
    <property type="match status" value="1"/>
</dbReference>
<dbReference type="PANTHER" id="PTHR45762:SF3">
    <property type="entry name" value="ZINC-FINGER PROTEIN AT 72D, ISOFORM B"/>
    <property type="match status" value="1"/>
</dbReference>
<dbReference type="SMART" id="SM00572">
    <property type="entry name" value="DZF"/>
    <property type="match status" value="1"/>
</dbReference>
<feature type="compositionally biased region" description="Pro residues" evidence="4">
    <location>
        <begin position="704"/>
        <end position="720"/>
    </location>
</feature>
<dbReference type="Gene3D" id="3.30.160.60">
    <property type="entry name" value="Classic Zinc Finger"/>
    <property type="match status" value="3"/>
</dbReference>
<accession>A0A7R9DX74</accession>
<keyword evidence="1" id="KW-0479">Metal-binding</keyword>
<dbReference type="EMBL" id="OB792649">
    <property type="protein sequence ID" value="CAD7423166.1"/>
    <property type="molecule type" value="Genomic_DNA"/>
</dbReference>
<organism evidence="6">
    <name type="scientific">Timema monikensis</name>
    <dbReference type="NCBI Taxonomy" id="170555"/>
    <lineage>
        <taxon>Eukaryota</taxon>
        <taxon>Metazoa</taxon>
        <taxon>Ecdysozoa</taxon>
        <taxon>Arthropoda</taxon>
        <taxon>Hexapoda</taxon>
        <taxon>Insecta</taxon>
        <taxon>Pterygota</taxon>
        <taxon>Neoptera</taxon>
        <taxon>Polyneoptera</taxon>
        <taxon>Phasmatodea</taxon>
        <taxon>Timematodea</taxon>
        <taxon>Timematoidea</taxon>
        <taxon>Timematidae</taxon>
        <taxon>Timema</taxon>
    </lineage>
</organism>
<dbReference type="FunFam" id="3.30.160.60:FF:000898">
    <property type="entry name" value="zinc finger RNA-binding protein 2"/>
    <property type="match status" value="1"/>
</dbReference>
<name>A0A7R9DX74_9NEOP</name>
<feature type="compositionally biased region" description="Basic and acidic residues" evidence="4">
    <location>
        <begin position="784"/>
        <end position="802"/>
    </location>
</feature>
<dbReference type="InterPro" id="IPR049402">
    <property type="entry name" value="DZF_dom_C"/>
</dbReference>